<reference evidence="2" key="1">
    <citation type="journal article" date="2020" name="Stud. Mycol.">
        <title>101 Dothideomycetes genomes: a test case for predicting lifestyles and emergence of pathogens.</title>
        <authorList>
            <person name="Haridas S."/>
            <person name="Albert R."/>
            <person name="Binder M."/>
            <person name="Bloem J."/>
            <person name="Labutti K."/>
            <person name="Salamov A."/>
            <person name="Andreopoulos B."/>
            <person name="Baker S."/>
            <person name="Barry K."/>
            <person name="Bills G."/>
            <person name="Bluhm B."/>
            <person name="Cannon C."/>
            <person name="Castanera R."/>
            <person name="Culley D."/>
            <person name="Daum C."/>
            <person name="Ezra D."/>
            <person name="Gonzalez J."/>
            <person name="Henrissat B."/>
            <person name="Kuo A."/>
            <person name="Liang C."/>
            <person name="Lipzen A."/>
            <person name="Lutzoni F."/>
            <person name="Magnuson J."/>
            <person name="Mondo S."/>
            <person name="Nolan M."/>
            <person name="Ohm R."/>
            <person name="Pangilinan J."/>
            <person name="Park H.-J."/>
            <person name="Ramirez L."/>
            <person name="Alfaro M."/>
            <person name="Sun H."/>
            <person name="Tritt A."/>
            <person name="Yoshinaga Y."/>
            <person name="Zwiers L.-H."/>
            <person name="Turgeon B."/>
            <person name="Goodwin S."/>
            <person name="Spatafora J."/>
            <person name="Crous P."/>
            <person name="Grigoriev I."/>
        </authorList>
    </citation>
    <scope>NUCLEOTIDE SEQUENCE</scope>
    <source>
        <strain evidence="2">CBS 113389</strain>
    </source>
</reference>
<dbReference type="PANTHER" id="PTHR36847:SF1">
    <property type="entry name" value="AMIDOLIGASE ENZYME"/>
    <property type="match status" value="1"/>
</dbReference>
<dbReference type="AlphaFoldDB" id="A0A6A6PSM4"/>
<dbReference type="Proteomes" id="UP000799767">
    <property type="component" value="Unassembled WGS sequence"/>
</dbReference>
<evidence type="ECO:0000313" key="2">
    <source>
        <dbReference type="EMBL" id="KAF2483100.1"/>
    </source>
</evidence>
<accession>A0A6A6PSM4</accession>
<feature type="region of interest" description="Disordered" evidence="1">
    <location>
        <begin position="457"/>
        <end position="484"/>
    </location>
</feature>
<dbReference type="OrthoDB" id="5291055at2759"/>
<dbReference type="GeneID" id="54479083"/>
<name>A0A6A6PSM4_9PEZI</name>
<evidence type="ECO:0000313" key="3">
    <source>
        <dbReference type="Proteomes" id="UP000799767"/>
    </source>
</evidence>
<evidence type="ECO:0000256" key="1">
    <source>
        <dbReference type="SAM" id="MobiDB-lite"/>
    </source>
</evidence>
<dbReference type="EMBL" id="MU001635">
    <property type="protein sequence ID" value="KAF2483100.1"/>
    <property type="molecule type" value="Genomic_DNA"/>
</dbReference>
<feature type="region of interest" description="Disordered" evidence="1">
    <location>
        <begin position="295"/>
        <end position="330"/>
    </location>
</feature>
<gene>
    <name evidence="2" type="ORF">BDY17DRAFT_345734</name>
</gene>
<feature type="compositionally biased region" description="Pro residues" evidence="1">
    <location>
        <begin position="521"/>
        <end position="536"/>
    </location>
</feature>
<dbReference type="PANTHER" id="PTHR36847">
    <property type="entry name" value="AMIDOLIGASE ENZYME"/>
    <property type="match status" value="1"/>
</dbReference>
<feature type="region of interest" description="Disordered" evidence="1">
    <location>
        <begin position="516"/>
        <end position="553"/>
    </location>
</feature>
<dbReference type="InterPro" id="IPR022025">
    <property type="entry name" value="Amidoligase_2"/>
</dbReference>
<evidence type="ECO:0008006" key="4">
    <source>
        <dbReference type="Google" id="ProtNLM"/>
    </source>
</evidence>
<protein>
    <recommendedName>
        <fullName evidence="4">Amidoligase enzyme-domain-containing protein</fullName>
    </recommendedName>
</protein>
<dbReference type="RefSeq" id="XP_033589670.1">
    <property type="nucleotide sequence ID" value="XM_033738081.1"/>
</dbReference>
<organism evidence="2 3">
    <name type="scientific">Neohortaea acidophila</name>
    <dbReference type="NCBI Taxonomy" id="245834"/>
    <lineage>
        <taxon>Eukaryota</taxon>
        <taxon>Fungi</taxon>
        <taxon>Dikarya</taxon>
        <taxon>Ascomycota</taxon>
        <taxon>Pezizomycotina</taxon>
        <taxon>Dothideomycetes</taxon>
        <taxon>Dothideomycetidae</taxon>
        <taxon>Mycosphaerellales</taxon>
        <taxon>Teratosphaeriaceae</taxon>
        <taxon>Neohortaea</taxon>
    </lineage>
</organism>
<feature type="compositionally biased region" description="Polar residues" evidence="1">
    <location>
        <begin position="295"/>
        <end position="315"/>
    </location>
</feature>
<keyword evidence="3" id="KW-1185">Reference proteome</keyword>
<sequence length="691" mass="76022">MAICWLGWANKRVPKPPSILLCEHPVIQGTLAKRAQSVTSWNITQDPSVEGGDETKFSYEFVSPIITTRAKTQYDSAYSTLKDFFDFMGDHGCTIVNNSSCSMHVHISPVTSELWNIEFIKRIASAAYYFEPVIRALLPEDRQLVPGFAAEFRSPQLAFMFPRPAVSAKALPPTRTWSKLGNKPTLGSKEIVDKTIYVVNLSEQDVIDNLRHIMDGQCDSIWKIQSFVHAYLSPDKYGAWNFVNMSKYDYSTIEFRKPPPADDYDTAMAWADFAIAFVLAATQLAQPSLQVAAPTDSTAQGTSNSNDSTAQTKAAQISDGAPKRSRPKALESEDVIGKLLGYELSIDGLKKFISASRPASEAGRSDALDKLFADHTQAQIFTFPPLDPKAPKPEGWDSWQVGAEAQSKTAKENSLMNEDVALTLSEELWAELKKRYPGYFGTLWRLLVEKEIKARPSMDDRAKTSYRASRQRDQQNSQAQLAGIRPEKWGFPNIPWDNSYIDEIIKDGDTARAAASITTPTPAPTSSAPPAPPGPTAPTVSIAPLAPSSTSTVGAKGTTAVFVTKTDENWKIMQAAYPNYLDTLWRLQVEKHIKLMKLVDKDDGNRYRKFCEQRRNTNGDIRFAKSPSELGWDDSCIDEIKKAGPSSQTSAPGSNSNTTSANSNTPAAHIASSNTPAAHTTIPPANTAHPN</sequence>
<proteinExistence type="predicted"/>
<dbReference type="Pfam" id="PF12224">
    <property type="entry name" value="Amidoligase_2"/>
    <property type="match status" value="1"/>
</dbReference>
<feature type="compositionally biased region" description="Low complexity" evidence="1">
    <location>
        <begin position="649"/>
        <end position="668"/>
    </location>
</feature>
<feature type="region of interest" description="Disordered" evidence="1">
    <location>
        <begin position="642"/>
        <end position="691"/>
    </location>
</feature>